<gene>
    <name evidence="1" type="ORF">FKW44_009384</name>
</gene>
<evidence type="ECO:0000313" key="1">
    <source>
        <dbReference type="EMBL" id="QQP48912.1"/>
    </source>
</evidence>
<protein>
    <submittedName>
        <fullName evidence="1">Uncharacterized protein</fullName>
    </submittedName>
</protein>
<accession>A0A7T8K6L9</accession>
<organism evidence="1 2">
    <name type="scientific">Caligus rogercresseyi</name>
    <name type="common">Sea louse</name>
    <dbReference type="NCBI Taxonomy" id="217165"/>
    <lineage>
        <taxon>Eukaryota</taxon>
        <taxon>Metazoa</taxon>
        <taxon>Ecdysozoa</taxon>
        <taxon>Arthropoda</taxon>
        <taxon>Crustacea</taxon>
        <taxon>Multicrustacea</taxon>
        <taxon>Hexanauplia</taxon>
        <taxon>Copepoda</taxon>
        <taxon>Siphonostomatoida</taxon>
        <taxon>Caligidae</taxon>
        <taxon>Caligus</taxon>
    </lineage>
</organism>
<keyword evidence="2" id="KW-1185">Reference proteome</keyword>
<sequence length="93" mass="10918">MQFPLKITIFEQYHGFENSQLWSVIFFDLLYVCSSKITLRAMCITCQGFGRRKTCPKAARPFLIERLSLLDFQVTWLPRGQKRSQRKEPNNGS</sequence>
<evidence type="ECO:0000313" key="2">
    <source>
        <dbReference type="Proteomes" id="UP000595437"/>
    </source>
</evidence>
<dbReference type="Proteomes" id="UP000595437">
    <property type="component" value="Chromosome 6"/>
</dbReference>
<feature type="non-terminal residue" evidence="1">
    <location>
        <position position="93"/>
    </location>
</feature>
<proteinExistence type="predicted"/>
<dbReference type="AlphaFoldDB" id="A0A7T8K6L9"/>
<reference evidence="2" key="1">
    <citation type="submission" date="2021-01" db="EMBL/GenBank/DDBJ databases">
        <title>Caligus Genome Assembly.</title>
        <authorList>
            <person name="Gallardo-Escarate C."/>
        </authorList>
    </citation>
    <scope>NUCLEOTIDE SEQUENCE [LARGE SCALE GENOMIC DNA]</scope>
</reference>
<name>A0A7T8K6L9_CALRO</name>
<dbReference type="EMBL" id="CP045895">
    <property type="protein sequence ID" value="QQP48912.1"/>
    <property type="molecule type" value="Genomic_DNA"/>
</dbReference>